<evidence type="ECO:0000256" key="16">
    <source>
        <dbReference type="SAM" id="Phobius"/>
    </source>
</evidence>
<feature type="transmembrane region" description="Helical" evidence="16">
    <location>
        <begin position="100"/>
        <end position="119"/>
    </location>
</feature>
<dbReference type="EC" id="2.7.8.8" evidence="4"/>
<dbReference type="eggNOG" id="COG1183">
    <property type="taxonomic scope" value="Bacteria"/>
</dbReference>
<comment type="similarity">
    <text evidence="3 15">Belongs to the CDP-alcohol phosphatidyltransferase class-I family.</text>
</comment>
<feature type="transmembrane region" description="Helical" evidence="16">
    <location>
        <begin position="191"/>
        <end position="211"/>
    </location>
</feature>
<evidence type="ECO:0000313" key="17">
    <source>
        <dbReference type="EMBL" id="ACV68747.1"/>
    </source>
</evidence>
<gene>
    <name evidence="17" type="ordered locus">Dret_1460</name>
</gene>
<dbReference type="KEGG" id="drt:Dret_1460"/>
<evidence type="ECO:0000256" key="1">
    <source>
        <dbReference type="ARBA" id="ARBA00000287"/>
    </source>
</evidence>
<evidence type="ECO:0000313" key="18">
    <source>
        <dbReference type="Proteomes" id="UP000001052"/>
    </source>
</evidence>
<comment type="subcellular location">
    <subcellularLocation>
        <location evidence="2">Endomembrane system</location>
        <topology evidence="2">Multi-pass membrane protein</topology>
    </subcellularLocation>
</comment>
<feature type="transmembrane region" description="Helical" evidence="16">
    <location>
        <begin position="217"/>
        <end position="236"/>
    </location>
</feature>
<evidence type="ECO:0000256" key="5">
    <source>
        <dbReference type="ARBA" id="ARBA00017171"/>
    </source>
</evidence>
<dbReference type="GO" id="GO:0016020">
    <property type="term" value="C:membrane"/>
    <property type="evidence" value="ECO:0007669"/>
    <property type="project" value="InterPro"/>
</dbReference>
<protein>
    <recommendedName>
        <fullName evidence="5">CDP-diacylglycerol--serine O-phosphatidyltransferase</fullName>
        <ecNumber evidence="4">2.7.8.8</ecNumber>
    </recommendedName>
    <alternativeName>
        <fullName evidence="14">Phosphatidylserine synthase</fullName>
    </alternativeName>
</protein>
<dbReference type="Pfam" id="PF01066">
    <property type="entry name" value="CDP-OH_P_transf"/>
    <property type="match status" value="1"/>
</dbReference>
<evidence type="ECO:0000256" key="12">
    <source>
        <dbReference type="ARBA" id="ARBA00023209"/>
    </source>
</evidence>
<keyword evidence="13" id="KW-1208">Phospholipid metabolism</keyword>
<keyword evidence="10" id="KW-0443">Lipid metabolism</keyword>
<dbReference type="OrthoDB" id="9777147at2"/>
<sequence>MPEHIGPRHKGYYLLPNLLTTASLFSGFLGLLWAVQGDYISCALAVLASCFFDGMDGKVARLTRSSSDFGVQLDSLVDMVSFGVTPAVLVYLWQTHVFGRIGLMACFLYMACGSLRLARFNIQSSRVPKKFFIGLPIPAGACTIATLVLFVMYLPETWQTSALPVVTLILMYLLSFLMISKVRYASFKETALVRSHPFTSSVAAIMVFVLVASEPRFLGFLFFLAYLISGPVYTYLYRPLRSASLLGSSSRQELS</sequence>
<keyword evidence="18" id="KW-1185">Reference proteome</keyword>
<dbReference type="GO" id="GO:0003882">
    <property type="term" value="F:CDP-diacylglycerol-serine O-phosphatidyltransferase activity"/>
    <property type="evidence" value="ECO:0007669"/>
    <property type="project" value="UniProtKB-EC"/>
</dbReference>
<dbReference type="Gene3D" id="1.20.120.1760">
    <property type="match status" value="1"/>
</dbReference>
<dbReference type="GO" id="GO:0008654">
    <property type="term" value="P:phospholipid biosynthetic process"/>
    <property type="evidence" value="ECO:0007669"/>
    <property type="project" value="UniProtKB-KW"/>
</dbReference>
<dbReference type="AlphaFoldDB" id="C8X2V0"/>
<dbReference type="PROSITE" id="PS00379">
    <property type="entry name" value="CDP_ALCOHOL_P_TRANSF"/>
    <property type="match status" value="1"/>
</dbReference>
<evidence type="ECO:0000256" key="14">
    <source>
        <dbReference type="ARBA" id="ARBA00032361"/>
    </source>
</evidence>
<evidence type="ECO:0000256" key="9">
    <source>
        <dbReference type="ARBA" id="ARBA00022989"/>
    </source>
</evidence>
<dbReference type="InterPro" id="IPR048254">
    <property type="entry name" value="CDP_ALCOHOL_P_TRANSF_CS"/>
</dbReference>
<dbReference type="InterPro" id="IPR004533">
    <property type="entry name" value="CDP-diaglyc--ser_O-PTrfase"/>
</dbReference>
<keyword evidence="7 15" id="KW-0808">Transferase</keyword>
<feature type="transmembrane region" description="Helical" evidence="16">
    <location>
        <begin position="131"/>
        <end position="155"/>
    </location>
</feature>
<proteinExistence type="inferred from homology"/>
<dbReference type="InterPro" id="IPR050324">
    <property type="entry name" value="CDP-alcohol_PTase-I"/>
</dbReference>
<evidence type="ECO:0000256" key="2">
    <source>
        <dbReference type="ARBA" id="ARBA00004127"/>
    </source>
</evidence>
<dbReference type="PANTHER" id="PTHR14269">
    <property type="entry name" value="CDP-DIACYLGLYCEROL--GLYCEROL-3-PHOSPHATE 3-PHOSPHATIDYLTRANSFERASE-RELATED"/>
    <property type="match status" value="1"/>
</dbReference>
<evidence type="ECO:0000256" key="7">
    <source>
        <dbReference type="ARBA" id="ARBA00022679"/>
    </source>
</evidence>
<evidence type="ECO:0000256" key="10">
    <source>
        <dbReference type="ARBA" id="ARBA00023098"/>
    </source>
</evidence>
<keyword evidence="12" id="KW-0594">Phospholipid biosynthesis</keyword>
<dbReference type="Proteomes" id="UP000001052">
    <property type="component" value="Chromosome"/>
</dbReference>
<organism evidence="17 18">
    <name type="scientific">Desulfohalobium retbaense (strain ATCC 49708 / DSM 5692 / JCM 16813 / HR100)</name>
    <dbReference type="NCBI Taxonomy" id="485915"/>
    <lineage>
        <taxon>Bacteria</taxon>
        <taxon>Pseudomonadati</taxon>
        <taxon>Thermodesulfobacteriota</taxon>
        <taxon>Desulfovibrionia</taxon>
        <taxon>Desulfovibrionales</taxon>
        <taxon>Desulfohalobiaceae</taxon>
        <taxon>Desulfohalobium</taxon>
    </lineage>
</organism>
<keyword evidence="9 16" id="KW-1133">Transmembrane helix</keyword>
<reference evidence="18" key="1">
    <citation type="submission" date="2009-09" db="EMBL/GenBank/DDBJ databases">
        <title>The complete chromosome of Desulfohalobium retbaense DSM 5692.</title>
        <authorList>
            <consortium name="US DOE Joint Genome Institute (JGI-PGF)"/>
            <person name="Lucas S."/>
            <person name="Copeland A."/>
            <person name="Lapidus A."/>
            <person name="Glavina del Rio T."/>
            <person name="Dalin E."/>
            <person name="Tice H."/>
            <person name="Bruce D."/>
            <person name="Goodwin L."/>
            <person name="Pitluck S."/>
            <person name="Kyrpides N."/>
            <person name="Mavromatis K."/>
            <person name="Ivanova N."/>
            <person name="Mikhailova N."/>
            <person name="Munk A.C."/>
            <person name="Brettin T."/>
            <person name="Detter J.C."/>
            <person name="Han C."/>
            <person name="Tapia R."/>
            <person name="Larimer F."/>
            <person name="Land M."/>
            <person name="Hauser L."/>
            <person name="Markowitz V."/>
            <person name="Cheng J.-F."/>
            <person name="Hugenholtz P."/>
            <person name="Woyke T."/>
            <person name="Wu D."/>
            <person name="Spring S."/>
            <person name="Klenk H.-P."/>
            <person name="Eisen J.A."/>
        </authorList>
    </citation>
    <scope>NUCLEOTIDE SEQUENCE [LARGE SCALE GENOMIC DNA]</scope>
    <source>
        <strain evidence="18">DSM 5692</strain>
    </source>
</reference>
<evidence type="ECO:0000256" key="15">
    <source>
        <dbReference type="RuleBase" id="RU003750"/>
    </source>
</evidence>
<reference evidence="17 18" key="2">
    <citation type="journal article" date="2010" name="Stand. Genomic Sci.">
        <title>Complete genome sequence of Desulfohalobium retbaense type strain (HR(100)).</title>
        <authorList>
            <person name="Spring S."/>
            <person name="Nolan M."/>
            <person name="Lapidus A."/>
            <person name="Glavina Del Rio T."/>
            <person name="Copeland A."/>
            <person name="Tice H."/>
            <person name="Cheng J.F."/>
            <person name="Lucas S."/>
            <person name="Land M."/>
            <person name="Chen F."/>
            <person name="Bruce D."/>
            <person name="Goodwin L."/>
            <person name="Pitluck S."/>
            <person name="Ivanova N."/>
            <person name="Mavromatis K."/>
            <person name="Mikhailova N."/>
            <person name="Pati A."/>
            <person name="Chen A."/>
            <person name="Palaniappan K."/>
            <person name="Hauser L."/>
            <person name="Chang Y.J."/>
            <person name="Jeffries C.D."/>
            <person name="Munk C."/>
            <person name="Kiss H."/>
            <person name="Chain P."/>
            <person name="Han C."/>
            <person name="Brettin T."/>
            <person name="Detter J.C."/>
            <person name="Schuler E."/>
            <person name="Goker M."/>
            <person name="Rohde M."/>
            <person name="Bristow J."/>
            <person name="Eisen J.A."/>
            <person name="Markowitz V."/>
            <person name="Hugenholtz P."/>
            <person name="Kyrpides N.C."/>
            <person name="Klenk H.P."/>
        </authorList>
    </citation>
    <scope>NUCLEOTIDE SEQUENCE [LARGE SCALE GENOMIC DNA]</scope>
    <source>
        <strain evidence="17 18">DSM 5692</strain>
    </source>
</reference>
<comment type="catalytic activity">
    <reaction evidence="1">
        <text>a CDP-1,2-diacyl-sn-glycerol + L-serine = a 1,2-diacyl-sn-glycero-3-phospho-L-serine + CMP + H(+)</text>
        <dbReference type="Rhea" id="RHEA:16913"/>
        <dbReference type="ChEBI" id="CHEBI:15378"/>
        <dbReference type="ChEBI" id="CHEBI:33384"/>
        <dbReference type="ChEBI" id="CHEBI:57262"/>
        <dbReference type="ChEBI" id="CHEBI:58332"/>
        <dbReference type="ChEBI" id="CHEBI:60377"/>
        <dbReference type="EC" id="2.7.8.8"/>
    </reaction>
</comment>
<evidence type="ECO:0000256" key="6">
    <source>
        <dbReference type="ARBA" id="ARBA00022516"/>
    </source>
</evidence>
<feature type="transmembrane region" description="Helical" evidence="16">
    <location>
        <begin position="161"/>
        <end position="179"/>
    </location>
</feature>
<dbReference type="NCBIfam" id="TIGR00473">
    <property type="entry name" value="pssA"/>
    <property type="match status" value="1"/>
</dbReference>
<feature type="transmembrane region" description="Helical" evidence="16">
    <location>
        <begin position="12"/>
        <end position="32"/>
    </location>
</feature>
<dbReference type="GO" id="GO:0012505">
    <property type="term" value="C:endomembrane system"/>
    <property type="evidence" value="ECO:0007669"/>
    <property type="project" value="UniProtKB-SubCell"/>
</dbReference>
<accession>C8X2V0</accession>
<evidence type="ECO:0000256" key="3">
    <source>
        <dbReference type="ARBA" id="ARBA00010441"/>
    </source>
</evidence>
<dbReference type="InterPro" id="IPR043130">
    <property type="entry name" value="CDP-OH_PTrfase_TM_dom"/>
</dbReference>
<keyword evidence="6" id="KW-0444">Lipid biosynthesis</keyword>
<dbReference type="InterPro" id="IPR000462">
    <property type="entry name" value="CDP-OH_P_trans"/>
</dbReference>
<dbReference type="HOGENOM" id="CLU_049944_2_0_7"/>
<dbReference type="EMBL" id="CP001734">
    <property type="protein sequence ID" value="ACV68747.1"/>
    <property type="molecule type" value="Genomic_DNA"/>
</dbReference>
<name>C8X2V0_DESRD</name>
<keyword evidence="11 16" id="KW-0472">Membrane</keyword>
<evidence type="ECO:0000256" key="4">
    <source>
        <dbReference type="ARBA" id="ARBA00013174"/>
    </source>
</evidence>
<evidence type="ECO:0000256" key="11">
    <source>
        <dbReference type="ARBA" id="ARBA00023136"/>
    </source>
</evidence>
<dbReference type="RefSeq" id="WP_015751894.1">
    <property type="nucleotide sequence ID" value="NC_013223.1"/>
</dbReference>
<keyword evidence="8 16" id="KW-0812">Transmembrane</keyword>
<evidence type="ECO:0000256" key="13">
    <source>
        <dbReference type="ARBA" id="ARBA00023264"/>
    </source>
</evidence>
<evidence type="ECO:0000256" key="8">
    <source>
        <dbReference type="ARBA" id="ARBA00022692"/>
    </source>
</evidence>
<dbReference type="STRING" id="485915.Dret_1460"/>
<dbReference type="PANTHER" id="PTHR14269:SF61">
    <property type="entry name" value="CDP-DIACYLGLYCEROL--SERINE O-PHOSPHATIDYLTRANSFERASE"/>
    <property type="match status" value="1"/>
</dbReference>